<dbReference type="InterPro" id="IPR014710">
    <property type="entry name" value="RmlC-like_jellyroll"/>
</dbReference>
<evidence type="ECO:0000313" key="3">
    <source>
        <dbReference type="Proteomes" id="UP000655410"/>
    </source>
</evidence>
<proteinExistence type="predicted"/>
<dbReference type="SUPFAM" id="SSF51206">
    <property type="entry name" value="cAMP-binding domain-like"/>
    <property type="match status" value="1"/>
</dbReference>
<comment type="caution">
    <text evidence="2">The sequence shown here is derived from an EMBL/GenBank/DDBJ whole genome shotgun (WGS) entry which is preliminary data.</text>
</comment>
<dbReference type="InterPro" id="IPR000595">
    <property type="entry name" value="cNMP-bd_dom"/>
</dbReference>
<dbReference type="InterPro" id="IPR018490">
    <property type="entry name" value="cNMP-bd_dom_sf"/>
</dbReference>
<feature type="domain" description="Cyclic nucleotide-binding" evidence="1">
    <location>
        <begin position="32"/>
        <end position="147"/>
    </location>
</feature>
<dbReference type="InterPro" id="IPR018488">
    <property type="entry name" value="cNMP-bd_CS"/>
</dbReference>
<evidence type="ECO:0000313" key="2">
    <source>
        <dbReference type="EMBL" id="GGO89279.1"/>
    </source>
</evidence>
<dbReference type="EMBL" id="BMNI01000003">
    <property type="protein sequence ID" value="GGO89279.1"/>
    <property type="molecule type" value="Genomic_DNA"/>
</dbReference>
<organism evidence="2 3">
    <name type="scientific">Nocardioides phosphati</name>
    <dbReference type="NCBI Taxonomy" id="1867775"/>
    <lineage>
        <taxon>Bacteria</taxon>
        <taxon>Bacillati</taxon>
        <taxon>Actinomycetota</taxon>
        <taxon>Actinomycetes</taxon>
        <taxon>Propionibacteriales</taxon>
        <taxon>Nocardioidaceae</taxon>
        <taxon>Nocardioides</taxon>
    </lineage>
</organism>
<accession>A0ABQ2NBU8</accession>
<sequence>MNPTNKALRSQGIPKVNADAARIASRLGTFPLFADAERGDLVAIAASGVELNVPAGWSLIWAKTPADKAYVILEGEVDIKLESGKTVRLGAGDVIGEKAILEHSLRSATVVAATPLVVLHFTADAVTSLYADVPAFRTAIDTTLAKRVA</sequence>
<name>A0ABQ2NBU8_9ACTN</name>
<dbReference type="PROSITE" id="PS50042">
    <property type="entry name" value="CNMP_BINDING_3"/>
    <property type="match status" value="1"/>
</dbReference>
<protein>
    <recommendedName>
        <fullName evidence="1">Cyclic nucleotide-binding domain-containing protein</fullName>
    </recommendedName>
</protein>
<gene>
    <name evidence="2" type="ORF">GCM10011584_18320</name>
</gene>
<dbReference type="SMART" id="SM00100">
    <property type="entry name" value="cNMP"/>
    <property type="match status" value="1"/>
</dbReference>
<reference evidence="3" key="1">
    <citation type="journal article" date="2019" name="Int. J. Syst. Evol. Microbiol.">
        <title>The Global Catalogue of Microorganisms (GCM) 10K type strain sequencing project: providing services to taxonomists for standard genome sequencing and annotation.</title>
        <authorList>
            <consortium name="The Broad Institute Genomics Platform"/>
            <consortium name="The Broad Institute Genome Sequencing Center for Infectious Disease"/>
            <person name="Wu L."/>
            <person name="Ma J."/>
        </authorList>
    </citation>
    <scope>NUCLEOTIDE SEQUENCE [LARGE SCALE GENOMIC DNA]</scope>
    <source>
        <strain evidence="3">CGMCC 4.7371</strain>
    </source>
</reference>
<evidence type="ECO:0000259" key="1">
    <source>
        <dbReference type="PROSITE" id="PS50042"/>
    </source>
</evidence>
<dbReference type="PROSITE" id="PS00889">
    <property type="entry name" value="CNMP_BINDING_2"/>
    <property type="match status" value="1"/>
</dbReference>
<dbReference type="RefSeq" id="WP_188783693.1">
    <property type="nucleotide sequence ID" value="NZ_BMNI01000003.1"/>
</dbReference>
<dbReference type="Gene3D" id="2.60.120.10">
    <property type="entry name" value="Jelly Rolls"/>
    <property type="match status" value="1"/>
</dbReference>
<dbReference type="Proteomes" id="UP000655410">
    <property type="component" value="Unassembled WGS sequence"/>
</dbReference>
<dbReference type="Pfam" id="PF00027">
    <property type="entry name" value="cNMP_binding"/>
    <property type="match status" value="1"/>
</dbReference>
<dbReference type="CDD" id="cd00038">
    <property type="entry name" value="CAP_ED"/>
    <property type="match status" value="1"/>
</dbReference>
<keyword evidence="3" id="KW-1185">Reference proteome</keyword>